<dbReference type="GO" id="GO:0005524">
    <property type="term" value="F:ATP binding"/>
    <property type="evidence" value="ECO:0007669"/>
    <property type="project" value="UniProtKB-KW"/>
</dbReference>
<dbReference type="InterPro" id="IPR011242">
    <property type="entry name" value="ArgB_GNAT"/>
</dbReference>
<keyword evidence="5" id="KW-0547">Nucleotide-binding</keyword>
<dbReference type="InterPro" id="IPR041734">
    <property type="entry name" value="NAGK-fArgBP"/>
</dbReference>
<dbReference type="FunFam" id="3.40.630.30:FF:000029">
    <property type="entry name" value="Bifunctional acetylglutamate kinase/N-acetyl-gamma-glutamyl-phosphate reductase"/>
    <property type="match status" value="1"/>
</dbReference>
<evidence type="ECO:0000256" key="2">
    <source>
        <dbReference type="ARBA" id="ARBA00022571"/>
    </source>
</evidence>
<dbReference type="RefSeq" id="XP_001642929.1">
    <property type="nucleotide sequence ID" value="XM_001642879.1"/>
</dbReference>
<dbReference type="KEGG" id="vpo:Kpol_411p16"/>
<dbReference type="PIRSF" id="PIRSF036441">
    <property type="entry name" value="NAGK_DUF619"/>
    <property type="match status" value="1"/>
</dbReference>
<dbReference type="CDD" id="cd04252">
    <property type="entry name" value="AAK_NAGK-fArgBP"/>
    <property type="match status" value="1"/>
</dbReference>
<evidence type="ECO:0000256" key="3">
    <source>
        <dbReference type="ARBA" id="ARBA00022605"/>
    </source>
</evidence>
<dbReference type="HOGENOM" id="CLU_006384_4_1_1"/>
<dbReference type="InterPro" id="IPR036393">
    <property type="entry name" value="AceGlu_kinase-like_sf"/>
</dbReference>
<name>A7TRP9_VANPO</name>
<dbReference type="SUPFAM" id="SSF53633">
    <property type="entry name" value="Carbamate kinase-like"/>
    <property type="match status" value="1"/>
</dbReference>
<dbReference type="EMBL" id="DS480484">
    <property type="protein sequence ID" value="EDO15071.1"/>
    <property type="molecule type" value="Genomic_DNA"/>
</dbReference>
<dbReference type="AlphaFoldDB" id="A7TRP9"/>
<dbReference type="PROSITE" id="PS51731">
    <property type="entry name" value="GNAT_NAGS"/>
    <property type="match status" value="1"/>
</dbReference>
<dbReference type="Proteomes" id="UP000000267">
    <property type="component" value="Unassembled WGS sequence"/>
</dbReference>
<dbReference type="GO" id="GO:0005759">
    <property type="term" value="C:mitochondrial matrix"/>
    <property type="evidence" value="ECO:0007669"/>
    <property type="project" value="TreeGrafter"/>
</dbReference>
<proteinExistence type="predicted"/>
<evidence type="ECO:0000256" key="6">
    <source>
        <dbReference type="ARBA" id="ARBA00022777"/>
    </source>
</evidence>
<dbReference type="STRING" id="436907.A7TRP9"/>
<reference evidence="9 10" key="1">
    <citation type="journal article" date="2007" name="Proc. Natl. Acad. Sci. U.S.A.">
        <title>Independent sorting-out of thousands of duplicated gene pairs in two yeast species descended from a whole-genome duplication.</title>
        <authorList>
            <person name="Scannell D.R."/>
            <person name="Frank A.C."/>
            <person name="Conant G.C."/>
            <person name="Byrne K.P."/>
            <person name="Woolfit M."/>
            <person name="Wolfe K.H."/>
        </authorList>
    </citation>
    <scope>NUCLEOTIDE SEQUENCE [LARGE SCALE GENOMIC DNA]</scope>
    <source>
        <strain evidence="10">ATCC 22028 / DSM 70294 / BCRC 21397 / CBS 2163 / NBRC 10782 / NRRL Y-8283 / UCD 57-17</strain>
    </source>
</reference>
<dbReference type="Gene3D" id="3.40.1160.10">
    <property type="entry name" value="Acetylglutamate kinase-like"/>
    <property type="match status" value="1"/>
</dbReference>
<dbReference type="PhylomeDB" id="A7TRP9"/>
<organism evidence="10">
    <name type="scientific">Vanderwaltozyma polyspora (strain ATCC 22028 / DSM 70294 / BCRC 21397 / CBS 2163 / NBRC 10782 / NRRL Y-8283 / UCD 57-17)</name>
    <name type="common">Kluyveromyces polysporus</name>
    <dbReference type="NCBI Taxonomy" id="436907"/>
    <lineage>
        <taxon>Eukaryota</taxon>
        <taxon>Fungi</taxon>
        <taxon>Dikarya</taxon>
        <taxon>Ascomycota</taxon>
        <taxon>Saccharomycotina</taxon>
        <taxon>Saccharomycetes</taxon>
        <taxon>Saccharomycetales</taxon>
        <taxon>Saccharomycetaceae</taxon>
        <taxon>Vanderwaltozyma</taxon>
    </lineage>
</organism>
<dbReference type="eggNOG" id="KOG2436">
    <property type="taxonomic scope" value="Eukaryota"/>
</dbReference>
<evidence type="ECO:0000313" key="9">
    <source>
        <dbReference type="EMBL" id="EDO15071.1"/>
    </source>
</evidence>
<feature type="domain" description="N-acetyltransferase" evidence="8">
    <location>
        <begin position="337"/>
        <end position="490"/>
    </location>
</feature>
<dbReference type="PANTHER" id="PTHR23342">
    <property type="entry name" value="N-ACETYLGLUTAMATE SYNTHASE"/>
    <property type="match status" value="1"/>
</dbReference>
<evidence type="ECO:0000256" key="1">
    <source>
        <dbReference type="ARBA" id="ARBA00004828"/>
    </source>
</evidence>
<dbReference type="InterPro" id="IPR004662">
    <property type="entry name" value="AcgluKinase_fam"/>
</dbReference>
<keyword evidence="10" id="KW-1185">Reference proteome</keyword>
<evidence type="ECO:0000259" key="8">
    <source>
        <dbReference type="PROSITE" id="PS51731"/>
    </source>
</evidence>
<comment type="pathway">
    <text evidence="1">Amino-acid biosynthesis; L-arginine biosynthesis; N(2)-acetyl-L-ornithine from L-glutamate: step 2/4.</text>
</comment>
<dbReference type="GO" id="GO:0003991">
    <property type="term" value="F:acetylglutamate kinase activity"/>
    <property type="evidence" value="ECO:0007669"/>
    <property type="project" value="InterPro"/>
</dbReference>
<dbReference type="CDD" id="cd04263">
    <property type="entry name" value="DUF619-NAGK-FABP"/>
    <property type="match status" value="1"/>
</dbReference>
<dbReference type="NCBIfam" id="TIGR00761">
    <property type="entry name" value="argB"/>
    <property type="match status" value="1"/>
</dbReference>
<dbReference type="InterPro" id="IPR001048">
    <property type="entry name" value="Asp/Glu/Uridylate_kinase"/>
</dbReference>
<dbReference type="InterPro" id="IPR006855">
    <property type="entry name" value="Vertebrate-like_GNAT_dom"/>
</dbReference>
<dbReference type="GO" id="GO:0006526">
    <property type="term" value="P:L-arginine biosynthetic process"/>
    <property type="evidence" value="ECO:0007669"/>
    <property type="project" value="UniProtKB-UniPathway"/>
</dbReference>
<dbReference type="Pfam" id="PF00696">
    <property type="entry name" value="AA_kinase"/>
    <property type="match status" value="1"/>
</dbReference>
<keyword evidence="4" id="KW-0808">Transferase</keyword>
<keyword evidence="6" id="KW-0418">Kinase</keyword>
<dbReference type="UniPathway" id="UPA00068">
    <property type="reaction ID" value="UER00107"/>
</dbReference>
<dbReference type="OrthoDB" id="438291at2759"/>
<dbReference type="InParanoid" id="A7TRP9"/>
<evidence type="ECO:0000256" key="5">
    <source>
        <dbReference type="ARBA" id="ARBA00022741"/>
    </source>
</evidence>
<keyword evidence="3" id="KW-0028">Amino-acid biosynthesis</keyword>
<evidence type="ECO:0000256" key="7">
    <source>
        <dbReference type="ARBA" id="ARBA00022840"/>
    </source>
</evidence>
<dbReference type="FunFam" id="3.40.1160.10:FF:000011">
    <property type="entry name" value="N-acetyl-gamma-glutamyl-phosphate reductase, variant"/>
    <property type="match status" value="1"/>
</dbReference>
<accession>A7TRP9</accession>
<dbReference type="PANTHER" id="PTHR23342:SF0">
    <property type="entry name" value="N-ACETYLGLUTAMATE SYNTHASE, MITOCHONDRIAL"/>
    <property type="match status" value="1"/>
</dbReference>
<gene>
    <name evidence="9" type="ORF">Kpol_411p16</name>
</gene>
<evidence type="ECO:0000256" key="4">
    <source>
        <dbReference type="ARBA" id="ARBA00022679"/>
    </source>
</evidence>
<dbReference type="GO" id="GO:0003942">
    <property type="term" value="F:N-acetyl-gamma-glutamyl-phosphate reductase activity"/>
    <property type="evidence" value="ECO:0007669"/>
    <property type="project" value="TreeGrafter"/>
</dbReference>
<dbReference type="Pfam" id="PF04768">
    <property type="entry name" value="NAT"/>
    <property type="match status" value="1"/>
</dbReference>
<dbReference type="OMA" id="FQTCYHS"/>
<sequence>MNRIYTSFGAKKLLRGCRYVLSNQLCPINYTLLPNTKSTATYTTKTGEISATRSTVIQLLNNISSKREINQYLQYFTSVSQQQFAVIKVGGAIIGDNLKELASSLAFLYHLGLYPIVIHGSGPQVNERLGKDGIVPDYIDGIRVTDERTMSIVRNCFLEQNLKLVNALEQLGIRARPITSGVFTADYLDYEKYKLVGHITDITRRPIEASIEAGALPILTSLAETKAGQILNVNADVAAGELARVFEPLKIVYLNEKGGIINGDTKEKISMINLDQDYEELLKKDWFKYGTKLKIEQIKNLLEFLPRTSSVAIINVQDLQKELFTDSGAGTMIRRGYKIIRRNSLNEFPSIDGVRHLLQKSDEIFSGRQSAASYLKSLESSKFTSYSDEPLEALAVVKENGDVPMLDKFICSDSHWLNNVSDNIFNNIRNDFSSLQWYVQEDDPNIPWHFNKSDGSYLMNDKILFWYGIKDLETISKLVKNFISNYQSGYLDSTHNEYNTVTPNI</sequence>
<keyword evidence="2" id="KW-0055">Arginine biosynthesis</keyword>
<evidence type="ECO:0000313" key="10">
    <source>
        <dbReference type="Proteomes" id="UP000000267"/>
    </source>
</evidence>
<protein>
    <recommendedName>
        <fullName evidence="8">N-acetyltransferase domain-containing protein</fullName>
    </recommendedName>
</protein>
<keyword evidence="7" id="KW-0067">ATP-binding</keyword>
<dbReference type="GeneID" id="5543114"/>
<dbReference type="Gene3D" id="3.40.630.30">
    <property type="match status" value="1"/>
</dbReference>